<keyword evidence="22 47" id="KW-0812">Transmembrane</keyword>
<dbReference type="InterPro" id="IPR011761">
    <property type="entry name" value="ATP-grasp"/>
</dbReference>
<feature type="domain" description="Cytochrome b/b6 N-terminal region profile" evidence="54">
    <location>
        <begin position="1"/>
        <end position="93"/>
    </location>
</feature>
<proteinExistence type="inferred from homology"/>
<gene>
    <name evidence="57" type="primary">pccB_0</name>
    <name evidence="57" type="ORF">Bhyg_00299</name>
</gene>
<evidence type="ECO:0000259" key="48">
    <source>
        <dbReference type="PROSITE" id="PS50109"/>
    </source>
</evidence>
<dbReference type="InterPro" id="IPR001882">
    <property type="entry name" value="Biotin_BS"/>
</dbReference>
<feature type="domain" description="CoA carboxyltransferase N-terminal" evidence="52">
    <location>
        <begin position="498"/>
        <end position="754"/>
    </location>
</feature>
<dbReference type="PROSITE" id="PS51003">
    <property type="entry name" value="CYTB_CTER"/>
    <property type="match status" value="1"/>
</dbReference>
<dbReference type="InterPro" id="IPR027387">
    <property type="entry name" value="Cytb/b6-like_sf"/>
</dbReference>
<accession>A0A9Q0S5S9</accession>
<dbReference type="OrthoDB" id="9976505at2759"/>
<evidence type="ECO:0000256" key="23">
    <source>
        <dbReference type="ARBA" id="ARBA00022723"/>
    </source>
</evidence>
<evidence type="ECO:0000256" key="20">
    <source>
        <dbReference type="ARBA" id="ARBA00022660"/>
    </source>
</evidence>
<dbReference type="InterPro" id="IPR029045">
    <property type="entry name" value="ClpP/crotonase-like_dom_sf"/>
</dbReference>
<keyword evidence="34" id="KW-0496">Mitochondrion</keyword>
<dbReference type="SUPFAM" id="SSF56059">
    <property type="entry name" value="Glutathione synthetase ATP-binding domain-like"/>
    <property type="match status" value="1"/>
</dbReference>
<feature type="domain" description="ATP-grasp" evidence="50">
    <location>
        <begin position="1109"/>
        <end position="1306"/>
    </location>
</feature>
<keyword evidence="24 45" id="KW-0547">Nucleotide-binding</keyword>
<dbReference type="Pfam" id="PF00032">
    <property type="entry name" value="Cytochrom_B_C"/>
    <property type="match status" value="1"/>
</dbReference>
<dbReference type="SUPFAM" id="SSF52440">
    <property type="entry name" value="PreATP-grasp domain"/>
    <property type="match status" value="1"/>
</dbReference>
<evidence type="ECO:0000256" key="30">
    <source>
        <dbReference type="ARBA" id="ARBA00022982"/>
    </source>
</evidence>
<comment type="pathway">
    <text evidence="7">Metabolic intermediate metabolism; propanoyl-CoA degradation; succinyl-CoA from propanoyl-CoA: step 1/3.</text>
</comment>
<keyword evidence="16" id="KW-1003">Cell membrane</keyword>
<dbReference type="Gene3D" id="3.30.565.10">
    <property type="entry name" value="Histidine kinase-like ATPase, C-terminal domain"/>
    <property type="match status" value="1"/>
</dbReference>
<evidence type="ECO:0000256" key="14">
    <source>
        <dbReference type="ARBA" id="ARBA00013531"/>
    </source>
</evidence>
<dbReference type="GO" id="GO:0004658">
    <property type="term" value="F:propionyl-CoA carboxylase activity"/>
    <property type="evidence" value="ECO:0007669"/>
    <property type="project" value="UniProtKB-EC"/>
</dbReference>
<comment type="cofactor">
    <cofactor evidence="44">
        <name>heme c</name>
        <dbReference type="ChEBI" id="CHEBI:61717"/>
    </cofactor>
    <text evidence="44">Binds 1 heme c group covalently per subunit.</text>
</comment>
<evidence type="ECO:0000259" key="49">
    <source>
        <dbReference type="PROSITE" id="PS50885"/>
    </source>
</evidence>
<dbReference type="InterPro" id="IPR009056">
    <property type="entry name" value="Cyt_c-like_dom"/>
</dbReference>
<dbReference type="SUPFAM" id="SSF55874">
    <property type="entry name" value="ATPase domain of HSP90 chaperone/DNA topoisomerase II/histidine kinase"/>
    <property type="match status" value="1"/>
</dbReference>
<dbReference type="SMART" id="SM00388">
    <property type="entry name" value="HisKA"/>
    <property type="match status" value="1"/>
</dbReference>
<evidence type="ECO:0000256" key="45">
    <source>
        <dbReference type="PROSITE-ProRule" id="PRU00409"/>
    </source>
</evidence>
<keyword evidence="23 44" id="KW-0479">Metal-binding</keyword>
<dbReference type="Gene3D" id="1.10.760.10">
    <property type="entry name" value="Cytochrome c-like domain"/>
    <property type="match status" value="1"/>
</dbReference>
<feature type="domain" description="Histidine kinase" evidence="48">
    <location>
        <begin position="1857"/>
        <end position="2070"/>
    </location>
</feature>
<evidence type="ECO:0000256" key="8">
    <source>
        <dbReference type="ARBA" id="ARBA00006102"/>
    </source>
</evidence>
<keyword evidence="19 44" id="KW-0349">Heme</keyword>
<comment type="cofactor">
    <cofactor evidence="2">
        <name>biotin</name>
        <dbReference type="ChEBI" id="CHEBI:57586"/>
    </cofactor>
</comment>
<dbReference type="PROSITE" id="PS51002">
    <property type="entry name" value="CYTB_NTER"/>
    <property type="match status" value="1"/>
</dbReference>
<dbReference type="Pfam" id="PF00672">
    <property type="entry name" value="HAMP"/>
    <property type="match status" value="1"/>
</dbReference>
<dbReference type="InterPro" id="IPR005797">
    <property type="entry name" value="Cyt_b/b6_N"/>
</dbReference>
<dbReference type="InterPro" id="IPR005481">
    <property type="entry name" value="BC-like_N"/>
</dbReference>
<dbReference type="GO" id="GO:0009062">
    <property type="term" value="P:fatty acid catabolic process"/>
    <property type="evidence" value="ECO:0007669"/>
    <property type="project" value="UniProtKB-ARBA"/>
</dbReference>
<feature type="domain" description="Cytochrome b/b6 C-terminal region profile" evidence="55">
    <location>
        <begin position="67"/>
        <end position="137"/>
    </location>
</feature>
<comment type="catalytic activity">
    <reaction evidence="42">
        <text>butanoyl-CoA + hydrogencarbonate + ATP = (2S)-ethylmalonyl-CoA + ADP + phosphate + H(+)</text>
        <dbReference type="Rhea" id="RHEA:59520"/>
        <dbReference type="ChEBI" id="CHEBI:15378"/>
        <dbReference type="ChEBI" id="CHEBI:17544"/>
        <dbReference type="ChEBI" id="CHEBI:30616"/>
        <dbReference type="ChEBI" id="CHEBI:43474"/>
        <dbReference type="ChEBI" id="CHEBI:57371"/>
        <dbReference type="ChEBI" id="CHEBI:60909"/>
        <dbReference type="ChEBI" id="CHEBI:456216"/>
    </reaction>
    <physiologicalReaction direction="left-to-right" evidence="42">
        <dbReference type="Rhea" id="RHEA:59521"/>
    </physiologicalReaction>
</comment>
<evidence type="ECO:0000256" key="43">
    <source>
        <dbReference type="ARBA" id="ARBA00049495"/>
    </source>
</evidence>
<keyword evidence="38" id="KW-0511">Multifunctional enzyme</keyword>
<dbReference type="GO" id="GO:0003989">
    <property type="term" value="F:acetyl-CoA carboxylase activity"/>
    <property type="evidence" value="ECO:0007669"/>
    <property type="project" value="UniProtKB-EC"/>
</dbReference>
<dbReference type="GO" id="GO:0016491">
    <property type="term" value="F:oxidoreductase activity"/>
    <property type="evidence" value="ECO:0007669"/>
    <property type="project" value="UniProtKB-UniRule"/>
</dbReference>
<dbReference type="InterPro" id="IPR034733">
    <property type="entry name" value="AcCoA_carboxyl_beta"/>
</dbReference>
<dbReference type="FunFam" id="1.10.760.10:FF:000011">
    <property type="entry name" value="Cytochrome c1, putative"/>
    <property type="match status" value="1"/>
</dbReference>
<evidence type="ECO:0000256" key="3">
    <source>
        <dbReference type="ARBA" id="ARBA00002555"/>
    </source>
</evidence>
<evidence type="ECO:0000256" key="35">
    <source>
        <dbReference type="ARBA" id="ARBA00023136"/>
    </source>
</evidence>
<dbReference type="Gene3D" id="1.10.287.130">
    <property type="match status" value="1"/>
</dbReference>
<dbReference type="Pfam" id="PF02786">
    <property type="entry name" value="CPSase_L_D2"/>
    <property type="match status" value="1"/>
</dbReference>
<evidence type="ECO:0000256" key="34">
    <source>
        <dbReference type="ARBA" id="ARBA00023128"/>
    </source>
</evidence>
<dbReference type="InterPro" id="IPR011764">
    <property type="entry name" value="Biotin_carboxylation_dom"/>
</dbReference>
<dbReference type="GO" id="GO:0009055">
    <property type="term" value="F:electron transfer activity"/>
    <property type="evidence" value="ECO:0007669"/>
    <property type="project" value="InterPro"/>
</dbReference>
<feature type="domain" description="HAMP" evidence="49">
    <location>
        <begin position="1786"/>
        <end position="1840"/>
    </location>
</feature>
<dbReference type="SUPFAM" id="SSF52096">
    <property type="entry name" value="ClpP/crotonase"/>
    <property type="match status" value="2"/>
</dbReference>
<dbReference type="CDD" id="cd00082">
    <property type="entry name" value="HisKA"/>
    <property type="match status" value="1"/>
</dbReference>
<dbReference type="PROSITE" id="PS50989">
    <property type="entry name" value="COA_CT_CTER"/>
    <property type="match status" value="1"/>
</dbReference>
<evidence type="ECO:0000256" key="41">
    <source>
        <dbReference type="ARBA" id="ARBA00042797"/>
    </source>
</evidence>
<evidence type="ECO:0000256" key="27">
    <source>
        <dbReference type="ARBA" id="ARBA00022840"/>
    </source>
</evidence>
<keyword evidence="27 45" id="KW-0067">ATP-binding</keyword>
<dbReference type="InterPro" id="IPR005467">
    <property type="entry name" value="His_kinase_dom"/>
</dbReference>
<evidence type="ECO:0000256" key="47">
    <source>
        <dbReference type="SAM" id="Phobius"/>
    </source>
</evidence>
<dbReference type="SUPFAM" id="SSF51246">
    <property type="entry name" value="Rudiment single hybrid motif"/>
    <property type="match status" value="1"/>
</dbReference>
<dbReference type="InterPro" id="IPR002326">
    <property type="entry name" value="Cyt_c1"/>
</dbReference>
<dbReference type="PROSITE" id="PS00188">
    <property type="entry name" value="BIOTIN"/>
    <property type="match status" value="1"/>
</dbReference>
<evidence type="ECO:0000259" key="50">
    <source>
        <dbReference type="PROSITE" id="PS50975"/>
    </source>
</evidence>
<feature type="binding site" description="covalent" evidence="44">
    <location>
        <position position="324"/>
    </location>
    <ligand>
        <name>heme c</name>
        <dbReference type="ChEBI" id="CHEBI:61717"/>
    </ligand>
</feature>
<evidence type="ECO:0000256" key="38">
    <source>
        <dbReference type="ARBA" id="ARBA00023268"/>
    </source>
</evidence>
<evidence type="ECO:0000256" key="9">
    <source>
        <dbReference type="ARBA" id="ARBA00006488"/>
    </source>
</evidence>
<dbReference type="PRINTS" id="PR00603">
    <property type="entry name" value="CYTOCHROMEC1"/>
</dbReference>
<comment type="similarity">
    <text evidence="8">Belongs to the AccD/PCCB family.</text>
</comment>
<dbReference type="InterPro" id="IPR011762">
    <property type="entry name" value="COA_CT_N"/>
</dbReference>
<dbReference type="InterPro" id="IPR003660">
    <property type="entry name" value="HAMP_dom"/>
</dbReference>
<dbReference type="NCBIfam" id="TIGR01045">
    <property type="entry name" value="RPE1"/>
    <property type="match status" value="1"/>
</dbReference>
<evidence type="ECO:0000256" key="36">
    <source>
        <dbReference type="ARBA" id="ARBA00023211"/>
    </source>
</evidence>
<keyword evidence="20" id="KW-0679">Respiratory chain</keyword>
<evidence type="ECO:0000256" key="1">
    <source>
        <dbReference type="ARBA" id="ARBA00000085"/>
    </source>
</evidence>
<dbReference type="Pfam" id="PF00512">
    <property type="entry name" value="HisKA"/>
    <property type="match status" value="1"/>
</dbReference>
<dbReference type="SMART" id="SM00387">
    <property type="entry name" value="HATPase_c"/>
    <property type="match status" value="1"/>
</dbReference>
<dbReference type="InterPro" id="IPR011054">
    <property type="entry name" value="Rudment_hybrid_motif"/>
</dbReference>
<evidence type="ECO:0000256" key="21">
    <source>
        <dbReference type="ARBA" id="ARBA00022679"/>
    </source>
</evidence>
<keyword evidence="26" id="KW-0999">Mitochondrion inner membrane</keyword>
<evidence type="ECO:0000313" key="58">
    <source>
        <dbReference type="Proteomes" id="UP001151699"/>
    </source>
</evidence>
<comment type="subunit">
    <text evidence="10">The main subunits of complex b-c1 are: cytochrome b, cytochrome c1 and the Rieske protein.</text>
</comment>
<dbReference type="EMBL" id="WJQU01000001">
    <property type="protein sequence ID" value="KAJ6645098.1"/>
    <property type="molecule type" value="Genomic_DNA"/>
</dbReference>
<dbReference type="Pfam" id="PF19312">
    <property type="entry name" value="NtrY_N"/>
    <property type="match status" value="1"/>
</dbReference>
<dbReference type="CDD" id="cd06225">
    <property type="entry name" value="HAMP"/>
    <property type="match status" value="1"/>
</dbReference>
<dbReference type="InterPro" id="IPR003661">
    <property type="entry name" value="HisK_dim/P_dom"/>
</dbReference>
<dbReference type="SUPFAM" id="SSF51230">
    <property type="entry name" value="Single hybrid motif"/>
    <property type="match status" value="1"/>
</dbReference>
<keyword evidence="25" id="KW-0418">Kinase</keyword>
<evidence type="ECO:0000256" key="19">
    <source>
        <dbReference type="ARBA" id="ARBA00022617"/>
    </source>
</evidence>
<evidence type="ECO:0000256" key="24">
    <source>
        <dbReference type="ARBA" id="ARBA00022741"/>
    </source>
</evidence>
<dbReference type="GO" id="GO:0046872">
    <property type="term" value="F:metal ion binding"/>
    <property type="evidence" value="ECO:0007669"/>
    <property type="project" value="UniProtKB-KW"/>
</dbReference>
<dbReference type="SUPFAM" id="SSF46626">
    <property type="entry name" value="Cytochrome c"/>
    <property type="match status" value="1"/>
</dbReference>
<evidence type="ECO:0000256" key="5">
    <source>
        <dbReference type="ARBA" id="ARBA00004651"/>
    </source>
</evidence>
<dbReference type="SUPFAM" id="SSF81342">
    <property type="entry name" value="Transmembrane di-heme cytochromes"/>
    <property type="match status" value="1"/>
</dbReference>
<comment type="pathway">
    <text evidence="6">Lipid metabolism; malonyl-CoA biosynthesis; malonyl-CoA from acetyl-CoA: step 1/1.</text>
</comment>
<dbReference type="PROSITE" id="PS50975">
    <property type="entry name" value="ATP_GRASP"/>
    <property type="match status" value="1"/>
</dbReference>
<dbReference type="EC" id="6.4.1.2" evidence="13"/>
<evidence type="ECO:0000256" key="33">
    <source>
        <dbReference type="ARBA" id="ARBA00023012"/>
    </source>
</evidence>
<dbReference type="Gene3D" id="3.30.700.30">
    <property type="match status" value="1"/>
</dbReference>
<dbReference type="GO" id="GO:0005886">
    <property type="term" value="C:plasma membrane"/>
    <property type="evidence" value="ECO:0007669"/>
    <property type="project" value="UniProtKB-SubCell"/>
</dbReference>
<keyword evidence="33" id="KW-0902">Two-component regulatory system</keyword>
<dbReference type="FunFam" id="3.90.226.10:FF:000016">
    <property type="entry name" value="Propionyl-CoA carboxylase, beta subunit"/>
    <property type="match status" value="1"/>
</dbReference>
<dbReference type="EC" id="6.4.1.3" evidence="12"/>
<dbReference type="Pfam" id="PF02518">
    <property type="entry name" value="HATPase_c"/>
    <property type="match status" value="1"/>
</dbReference>
<dbReference type="PANTHER" id="PTHR43842:SF4">
    <property type="match status" value="1"/>
</dbReference>
<dbReference type="InterPro" id="IPR005798">
    <property type="entry name" value="Cyt_b/b6_C"/>
</dbReference>
<feature type="region of interest" description="Disordered" evidence="46">
    <location>
        <begin position="499"/>
        <end position="518"/>
    </location>
</feature>
<evidence type="ECO:0000256" key="15">
    <source>
        <dbReference type="ARBA" id="ARBA00022448"/>
    </source>
</evidence>
<evidence type="ECO:0000256" key="46">
    <source>
        <dbReference type="SAM" id="MobiDB-lite"/>
    </source>
</evidence>
<evidence type="ECO:0000256" key="7">
    <source>
        <dbReference type="ARBA" id="ARBA00005060"/>
    </source>
</evidence>
<dbReference type="Gene3D" id="1.20.810.10">
    <property type="entry name" value="Cytochrome Bc1 Complex, Chain C"/>
    <property type="match status" value="1"/>
</dbReference>
<comment type="caution">
    <text evidence="57">The sequence shown here is derived from an EMBL/GenBank/DDBJ whole genome shotgun (WGS) entry which is preliminary data.</text>
</comment>
<sequence>MMATAFMGYVLPWGQMSYWGATVITNLFSAIPIIGKSIVTWLWGVALVLLHLVALHIHGSNNPKGIDVKSPKDTIPFHPYYTVKDFVGFGHPDNYIPANPLVTPAHIVPEWYFLPFYAILRAVPSKLANQISITPSLQEGSRPTKQYIKVTKNGLLRPLHGLAMTFGLHTHHCERTYVSVAIHETYHMDCINRPLRKLAYAEGFEGDAERRTAAYSNVREDSSTASTYKLPAEVEFPERSNATKVAPRNNTSLLWLNPNRVSYTSYIKFYLCLLVLLISTTVTANNEALPTKKIAWSFDGIFASVDRKAAQRGFQVYKEVCSACHGLYNLYYRNLKDIGFSDEEIKEIAKNYTVQDGPNDAGEMFERPALPSDPFVRPYPNEQAARAANNGADPPDLSLIIKARPDGANYVYSILTGYTNPPENFKLMPGLSYNPYFPHSQIAMPAPLTDGQVKYIDGTNSSVEQMAMDVTVFLQWAAEPEMENRKSMGLKPYMSQHIANSSDSLDEKRNNARQGGGEERIALQHKKGKLTARERIEVLLDPESFEETGMFVEHRCSNFGMEEKKFLGDGIITGHGTINGRLVFVYSQDFTVLGGSLGEYHAKKICSILDSALAVGAPVIGINDSGGARIQEGVDGLGGYGELFQRNVIASGIIPQITLIMGPCAGGAVYSPALTDFIFMVKNTSYMFVTGPEVVKTVTGEEVSQEQLGGAKMHTTKSGVADFAFKNDIELLLETRRFFNFLPLSNRSPLPYRRTEDPADRVDMSLNTLVPSIPNKAYDMKELIERIVDEGEFFELQPDFAKNIIIGFGYMEGRSIGFVANQPLHLAGCLDINASRKAARFVRFCDAFNIPIVTLVDVPGFLPGIAQEHNGIIKHGAKLLYAYAEATVPKITIITRKAYGGAYIVMNSKHLRGDVNYAWFNSEIAVLGAEGAAEIIFKAECKDPESKKQKIQEYKDTVTSPFVAASRGYLDDIIKPQNTRWLRDFMTKPLFDKILIANRGEIALRIMRTLKKMGITSVAVYSETDTHSMHVQYADEAYYIGNSPATESYLSIKNIINAIRASGASAVHPGYGFLSENSNFANILKREGVTLIGPNASAIKKMGDKIEAKKIALEAGVSTVPGYMGTISNVNQAIEIAEEIGFPIIVKATAGGGGRGMRVVKNSEEMANAFESAKLEAVNNFSDGRLFIEKLIKSPRHIEVQLLADQYGNSVCLGERECSIQRYHQKVIEEAPSSFITEEIRQKMYKETIALSTKVGYYSAGTVEFIVDLDKNFYFLEMNTRLQVEHPVTELITGIDIVEEMIKIAAGEKLSFSQEDIKLKGHAFESRVCAENPMRGFLPSSGRITEYSEPPKNANIRVDTGLGLGGEVSMFYDSMIAKLCTYGETREQAIEVMRSALSSYIIQAGDINTAFIEEEYPDGFSGANLTSEITKIFLATAIFVYITEQKRASLISGQIIDQTNKIGTRWVVSIDDKLFQVLITSVDYGYNIRQENDRIYIRYMLSHSGITVKAYVRSPRMSELEALMITKNTQEEQTELQAPLAGQIIAIRVQEGSEVVVGQEIMVLTAMKMENILVAERNGKIAKILVNEKEQVSWFDKKISAVLDQSIIVAESYIDEHKLQLRETVLSVADDLSEMYYDLIHNPILFNETLNSEAEMRSLDEAIVLHRPTNTVIANTFLSFAISFATIPPHLMKRAEVGEIVEIKSDPTKIRMLIKLKEQNDIYLLVGRLIDAKIIDHIDKTNGAAEEYYRLKKHISSMQIKFSIIFIFIALLLLLAAISLGMIFATRIVTPIRKLVIAAEKVKDGDLTIQVPEDVINKDEISVLSSAFNRMIKQIDRQQRDLVIAQRALAWSDVARKVAHEIKNPLTPIHLASERLFRKFGNQVEDKAEFNKYIQMIVRHTDDIKKIVSEFINFARLPAPVFTDCDLVILIKNMVESRKLINDKILYKFITTDQHIDFICDTTQINQIMVNLLKNAEESIGITKLQQGVITVSITKSDHQIIITVDDNGVGFQANLIDRVTEAYITTRSKGSGLGLAIIKKIAQDHCATLELANRLEGGAIINITFNLDELKLKINNSKPNIL</sequence>
<dbReference type="InterPro" id="IPR000089">
    <property type="entry name" value="Biotin_lipoyl"/>
</dbReference>
<dbReference type="InterPro" id="IPR005482">
    <property type="entry name" value="Biotin_COase_C"/>
</dbReference>
<comment type="subcellular location">
    <subcellularLocation>
        <location evidence="5">Cell membrane</location>
        <topology evidence="5">Multi-pass membrane protein</topology>
    </subcellularLocation>
    <subcellularLocation>
        <location evidence="4">Mitochondrion inner membrane</location>
        <topology evidence="4">Multi-pass membrane protein</topology>
    </subcellularLocation>
</comment>
<keyword evidence="28" id="KW-0460">Magnesium</keyword>
<dbReference type="FunFam" id="3.90.226.10:FF:000017">
    <property type="entry name" value="Propionyl-CoA carboxylase subunit beta 5"/>
    <property type="match status" value="1"/>
</dbReference>
<organism evidence="57 58">
    <name type="scientific">Pseudolycoriella hygida</name>
    <dbReference type="NCBI Taxonomy" id="35572"/>
    <lineage>
        <taxon>Eukaryota</taxon>
        <taxon>Metazoa</taxon>
        <taxon>Ecdysozoa</taxon>
        <taxon>Arthropoda</taxon>
        <taxon>Hexapoda</taxon>
        <taxon>Insecta</taxon>
        <taxon>Pterygota</taxon>
        <taxon>Neoptera</taxon>
        <taxon>Endopterygota</taxon>
        <taxon>Diptera</taxon>
        <taxon>Nematocera</taxon>
        <taxon>Sciaroidea</taxon>
        <taxon>Sciaridae</taxon>
        <taxon>Pseudolycoriella</taxon>
    </lineage>
</organism>
<dbReference type="Pfam" id="PF18140">
    <property type="entry name" value="PCC_BT"/>
    <property type="match status" value="1"/>
</dbReference>
<dbReference type="InterPro" id="IPR036890">
    <property type="entry name" value="HATPase_C_sf"/>
</dbReference>
<evidence type="ECO:0000259" key="53">
    <source>
        <dbReference type="PROSITE" id="PS50989"/>
    </source>
</evidence>
<reference evidence="57" key="1">
    <citation type="submission" date="2022-07" db="EMBL/GenBank/DDBJ databases">
        <authorList>
            <person name="Trinca V."/>
            <person name="Uliana J.V.C."/>
            <person name="Torres T.T."/>
            <person name="Ward R.J."/>
            <person name="Monesi N."/>
        </authorList>
    </citation>
    <scope>NUCLEOTIDE SEQUENCE</scope>
    <source>
        <strain evidence="57">HSMRA1968</strain>
        <tissue evidence="57">Whole embryos</tissue>
    </source>
</reference>
<dbReference type="InterPro" id="IPR036909">
    <property type="entry name" value="Cyt_c-like_dom_sf"/>
</dbReference>
<evidence type="ECO:0000256" key="29">
    <source>
        <dbReference type="ARBA" id="ARBA00022963"/>
    </source>
</evidence>
<dbReference type="InterPro" id="IPR045671">
    <property type="entry name" value="NtrY-like_N"/>
</dbReference>
<evidence type="ECO:0000256" key="32">
    <source>
        <dbReference type="ARBA" id="ARBA00023004"/>
    </source>
</evidence>
<evidence type="ECO:0000259" key="54">
    <source>
        <dbReference type="PROSITE" id="PS51002"/>
    </source>
</evidence>
<feature type="domain" description="Cytochrome c" evidence="56">
    <location>
        <begin position="308"/>
        <end position="415"/>
    </location>
</feature>
<dbReference type="PROSITE" id="PS50885">
    <property type="entry name" value="HAMP"/>
    <property type="match status" value="1"/>
</dbReference>
<dbReference type="InterPro" id="IPR005728">
    <property type="entry name" value="RPE1"/>
</dbReference>
<keyword evidence="21" id="KW-0808">Transferase</keyword>
<dbReference type="SMART" id="SM00878">
    <property type="entry name" value="Biotin_carb_C"/>
    <property type="match status" value="1"/>
</dbReference>
<dbReference type="InterPro" id="IPR036150">
    <property type="entry name" value="Cyt_b/b6_C_sf"/>
</dbReference>
<dbReference type="GO" id="GO:0022904">
    <property type="term" value="P:respiratory electron transport chain"/>
    <property type="evidence" value="ECO:0007669"/>
    <property type="project" value="InterPro"/>
</dbReference>
<dbReference type="SUPFAM" id="SSF47384">
    <property type="entry name" value="Homodimeric domain of signal transducing histidine kinase"/>
    <property type="match status" value="1"/>
</dbReference>
<evidence type="ECO:0000256" key="42">
    <source>
        <dbReference type="ARBA" id="ARBA00048208"/>
    </source>
</evidence>
<evidence type="ECO:0000256" key="10">
    <source>
        <dbReference type="ARBA" id="ARBA00011649"/>
    </source>
</evidence>
<evidence type="ECO:0000256" key="11">
    <source>
        <dbReference type="ARBA" id="ARBA00012438"/>
    </source>
</evidence>
<dbReference type="InterPro" id="IPR011763">
    <property type="entry name" value="COA_CT_C"/>
</dbReference>
<keyword evidence="15" id="KW-0813">Transport</keyword>
<evidence type="ECO:0000256" key="28">
    <source>
        <dbReference type="ARBA" id="ARBA00022842"/>
    </source>
</evidence>
<dbReference type="PROSITE" id="PS00866">
    <property type="entry name" value="CPSASE_1"/>
    <property type="match status" value="1"/>
</dbReference>
<dbReference type="Gene3D" id="2.40.50.100">
    <property type="match status" value="1"/>
</dbReference>
<feature type="transmembrane region" description="Helical" evidence="47">
    <location>
        <begin position="41"/>
        <end position="59"/>
    </location>
</feature>
<dbReference type="PROSITE" id="PS50979">
    <property type="entry name" value="BC"/>
    <property type="match status" value="1"/>
</dbReference>
<dbReference type="InterPro" id="IPR011053">
    <property type="entry name" value="Single_hybrid_motif"/>
</dbReference>
<dbReference type="PROSITE" id="PS50109">
    <property type="entry name" value="HIS_KIN"/>
    <property type="match status" value="1"/>
</dbReference>
<evidence type="ECO:0000256" key="26">
    <source>
        <dbReference type="ARBA" id="ARBA00022792"/>
    </source>
</evidence>
<evidence type="ECO:0000256" key="17">
    <source>
        <dbReference type="ARBA" id="ARBA00022553"/>
    </source>
</evidence>
<dbReference type="InterPro" id="IPR005479">
    <property type="entry name" value="CPAse_ATP-bd"/>
</dbReference>
<dbReference type="Gene3D" id="6.10.340.10">
    <property type="match status" value="1"/>
</dbReference>
<dbReference type="Pfam" id="PF02167">
    <property type="entry name" value="Cytochrom_C1"/>
    <property type="match status" value="1"/>
</dbReference>
<keyword evidence="58" id="KW-1185">Reference proteome</keyword>
<keyword evidence="36" id="KW-0464">Manganese</keyword>
<keyword evidence="37" id="KW-0092">Biotin</keyword>
<keyword evidence="30" id="KW-0249">Electron transport</keyword>
<dbReference type="Gene3D" id="3.30.470.20">
    <property type="entry name" value="ATP-grasp fold, B domain"/>
    <property type="match status" value="1"/>
</dbReference>
<dbReference type="PROSITE" id="PS50980">
    <property type="entry name" value="COA_CT_NTER"/>
    <property type="match status" value="1"/>
</dbReference>
<feature type="binding site" description="covalent" evidence="44">
    <location>
        <position position="444"/>
    </location>
    <ligand>
        <name>heme c</name>
        <dbReference type="ChEBI" id="CHEBI:61717"/>
    </ligand>
</feature>
<evidence type="ECO:0000256" key="12">
    <source>
        <dbReference type="ARBA" id="ARBA00013050"/>
    </source>
</evidence>
<dbReference type="InterPro" id="IPR036097">
    <property type="entry name" value="HisK_dim/P_sf"/>
</dbReference>
<feature type="domain" description="CoA carboxyltransferase C-terminal" evidence="53">
    <location>
        <begin position="761"/>
        <end position="992"/>
    </location>
</feature>
<dbReference type="FunFam" id="3.30.1490.20:FF:000003">
    <property type="entry name" value="acetyl-CoA carboxylase isoform X1"/>
    <property type="match status" value="1"/>
</dbReference>
<feature type="transmembrane region" description="Helical" evidence="47">
    <location>
        <begin position="1762"/>
        <end position="1785"/>
    </location>
</feature>
<keyword evidence="18" id="KW-0436">Ligase</keyword>
<dbReference type="PROSITE" id="PS00867">
    <property type="entry name" value="CPSASE_2"/>
    <property type="match status" value="1"/>
</dbReference>
<dbReference type="SUPFAM" id="SSF158472">
    <property type="entry name" value="HAMP domain-like"/>
    <property type="match status" value="1"/>
</dbReference>
<evidence type="ECO:0000256" key="2">
    <source>
        <dbReference type="ARBA" id="ARBA00001953"/>
    </source>
</evidence>
<keyword evidence="35 47" id="KW-0472">Membrane</keyword>
<dbReference type="Proteomes" id="UP001151699">
    <property type="component" value="Chromosome A"/>
</dbReference>
<feature type="domain" description="Biotin carboxylation" evidence="51">
    <location>
        <begin position="990"/>
        <end position="1439"/>
    </location>
</feature>
<evidence type="ECO:0000256" key="39">
    <source>
        <dbReference type="ARBA" id="ARBA00038567"/>
    </source>
</evidence>
<dbReference type="PANTHER" id="PTHR43842">
    <property type="entry name" value="PROPIONYL-COA CARBOXYLASE BETA CHAIN"/>
    <property type="match status" value="1"/>
</dbReference>
<dbReference type="GO" id="GO:0005743">
    <property type="term" value="C:mitochondrial inner membrane"/>
    <property type="evidence" value="ECO:0007669"/>
    <property type="project" value="UniProtKB-SubCell"/>
</dbReference>
<comment type="subunit">
    <text evidence="39">The holoenzyme is a dodecamer composed of 6 PCCA/alpha subunits and 6 PCCB/beta subunits.</text>
</comment>
<evidence type="ECO:0000256" key="6">
    <source>
        <dbReference type="ARBA" id="ARBA00004956"/>
    </source>
</evidence>
<evidence type="ECO:0000256" key="25">
    <source>
        <dbReference type="ARBA" id="ARBA00022777"/>
    </source>
</evidence>
<dbReference type="Pfam" id="PF01039">
    <property type="entry name" value="Carboxyl_trans"/>
    <property type="match status" value="1"/>
</dbReference>
<dbReference type="Pfam" id="PF00364">
    <property type="entry name" value="Biotin_lipoyl"/>
    <property type="match status" value="1"/>
</dbReference>
<dbReference type="InterPro" id="IPR051047">
    <property type="entry name" value="AccD/PCCB"/>
</dbReference>
<comment type="catalytic activity">
    <reaction evidence="43">
        <text>propanoyl-CoA + hydrogencarbonate + ATP = (S)-methylmalonyl-CoA + ADP + phosphate + H(+)</text>
        <dbReference type="Rhea" id="RHEA:23720"/>
        <dbReference type="ChEBI" id="CHEBI:15378"/>
        <dbReference type="ChEBI" id="CHEBI:17544"/>
        <dbReference type="ChEBI" id="CHEBI:30616"/>
        <dbReference type="ChEBI" id="CHEBI:43474"/>
        <dbReference type="ChEBI" id="CHEBI:57327"/>
        <dbReference type="ChEBI" id="CHEBI:57392"/>
        <dbReference type="ChEBI" id="CHEBI:456216"/>
        <dbReference type="EC" id="6.4.1.3"/>
    </reaction>
    <physiologicalReaction direction="left-to-right" evidence="43">
        <dbReference type="Rhea" id="RHEA:23721"/>
    </physiologicalReaction>
</comment>
<evidence type="ECO:0000256" key="31">
    <source>
        <dbReference type="ARBA" id="ARBA00022989"/>
    </source>
</evidence>
<dbReference type="Pfam" id="PF02785">
    <property type="entry name" value="Biotin_carb_C"/>
    <property type="match status" value="1"/>
</dbReference>
<dbReference type="SUPFAM" id="SSF81648">
    <property type="entry name" value="a domain/subunit of cytochrome bc1 complex (Ubiquinol-cytochrome c reductase)"/>
    <property type="match status" value="1"/>
</dbReference>
<dbReference type="InterPro" id="IPR041265">
    <property type="entry name" value="PCC_BT"/>
</dbReference>
<name>A0A9Q0S5S9_9DIPT</name>
<dbReference type="FunFam" id="3.40.50.20:FF:000010">
    <property type="entry name" value="Propionyl-CoA carboxylase subunit alpha"/>
    <property type="match status" value="1"/>
</dbReference>
<dbReference type="Gene3D" id="3.90.226.10">
    <property type="entry name" value="2-enoyl-CoA Hydratase, Chain A, domain 1"/>
    <property type="match status" value="2"/>
</dbReference>
<feature type="binding site" description="covalent" evidence="44">
    <location>
        <position position="321"/>
    </location>
    <ligand>
        <name>heme c</name>
        <dbReference type="ChEBI" id="CHEBI:61717"/>
    </ligand>
</feature>
<dbReference type="InterPro" id="IPR016174">
    <property type="entry name" value="Di-haem_cyt_TM"/>
</dbReference>
<evidence type="ECO:0000259" key="56">
    <source>
        <dbReference type="PROSITE" id="PS51007"/>
    </source>
</evidence>
<evidence type="ECO:0000256" key="44">
    <source>
        <dbReference type="PIRSR" id="PIRSR602326-1"/>
    </source>
</evidence>
<dbReference type="Pfam" id="PF00033">
    <property type="entry name" value="Cytochrome_B"/>
    <property type="match status" value="1"/>
</dbReference>
<evidence type="ECO:0000256" key="16">
    <source>
        <dbReference type="ARBA" id="ARBA00022475"/>
    </source>
</evidence>
<evidence type="ECO:0000256" key="13">
    <source>
        <dbReference type="ARBA" id="ARBA00013058"/>
    </source>
</evidence>
<evidence type="ECO:0000259" key="51">
    <source>
        <dbReference type="PROSITE" id="PS50979"/>
    </source>
</evidence>
<feature type="transmembrane region" description="Helical" evidence="47">
    <location>
        <begin position="16"/>
        <end position="34"/>
    </location>
</feature>
<dbReference type="InterPro" id="IPR016185">
    <property type="entry name" value="PreATP-grasp_dom_sf"/>
</dbReference>
<comment type="similarity">
    <text evidence="9">Belongs to the cytochrome c family.</text>
</comment>
<evidence type="ECO:0000256" key="37">
    <source>
        <dbReference type="ARBA" id="ARBA00023267"/>
    </source>
</evidence>
<evidence type="ECO:0000313" key="57">
    <source>
        <dbReference type="EMBL" id="KAJ6645098.1"/>
    </source>
</evidence>
<feature type="compositionally biased region" description="Basic and acidic residues" evidence="46">
    <location>
        <begin position="505"/>
        <end position="518"/>
    </location>
</feature>
<dbReference type="SMART" id="SM00304">
    <property type="entry name" value="HAMP"/>
    <property type="match status" value="1"/>
</dbReference>
<evidence type="ECO:0000256" key="40">
    <source>
        <dbReference type="ARBA" id="ARBA00041138"/>
    </source>
</evidence>
<keyword evidence="29" id="KW-0443">Lipid metabolism</keyword>
<evidence type="ECO:0000256" key="22">
    <source>
        <dbReference type="ARBA" id="ARBA00022692"/>
    </source>
</evidence>
<dbReference type="GO" id="GO:0005524">
    <property type="term" value="F:ATP binding"/>
    <property type="evidence" value="ECO:0007669"/>
    <property type="project" value="UniProtKB-UniRule"/>
</dbReference>
<protein>
    <recommendedName>
        <fullName evidence="14">Cytochrome b</fullName>
        <ecNumber evidence="11">2.7.13.3</ecNumber>
        <ecNumber evidence="13">6.4.1.2</ecNumber>
        <ecNumber evidence="12">6.4.1.3</ecNumber>
    </recommendedName>
    <alternativeName>
        <fullName evidence="41">Propanoyl-CoA:carbon dioxide ligase subunit beta</fullName>
    </alternativeName>
    <alternativeName>
        <fullName evidence="40">Propionyl-CoA carboxylase beta chain, mitochondrial</fullName>
    </alternativeName>
</protein>
<evidence type="ECO:0000256" key="18">
    <source>
        <dbReference type="ARBA" id="ARBA00022598"/>
    </source>
</evidence>
<feature type="binding site" description="covalent" evidence="44">
    <location>
        <position position="325"/>
    </location>
    <ligand>
        <name>heme c</name>
        <dbReference type="ChEBI" id="CHEBI:61717"/>
    </ligand>
</feature>
<keyword evidence="29" id="KW-0442">Lipid degradation</keyword>
<dbReference type="CDD" id="cd06850">
    <property type="entry name" value="biotinyl_domain"/>
    <property type="match status" value="1"/>
</dbReference>
<dbReference type="GO" id="GO:0020037">
    <property type="term" value="F:heme binding"/>
    <property type="evidence" value="ECO:0007669"/>
    <property type="project" value="InterPro"/>
</dbReference>
<dbReference type="PROSITE" id="PS51007">
    <property type="entry name" value="CYTC"/>
    <property type="match status" value="1"/>
</dbReference>
<dbReference type="Pfam" id="PF00289">
    <property type="entry name" value="Biotin_carb_N"/>
    <property type="match status" value="1"/>
</dbReference>
<comment type="function">
    <text evidence="3">Electron carrier protein. The oxidized form of the cytochrome c heme group can accept an electron from the heme group of the cytochrome c1 subunit of cytochrome reductase. Cytochrome c then transfers this electron to the cytochrome oxidase complex, the final protein carrier in the mitochondrial electron-transport chain.</text>
</comment>
<dbReference type="InterPro" id="IPR003594">
    <property type="entry name" value="HATPase_dom"/>
</dbReference>
<evidence type="ECO:0000256" key="4">
    <source>
        <dbReference type="ARBA" id="ARBA00004448"/>
    </source>
</evidence>
<keyword evidence="31 47" id="KW-1133">Transmembrane helix</keyword>
<evidence type="ECO:0000259" key="55">
    <source>
        <dbReference type="PROSITE" id="PS51003"/>
    </source>
</evidence>
<comment type="catalytic activity">
    <reaction evidence="1">
        <text>ATP + protein L-histidine = ADP + protein N-phospho-L-histidine.</text>
        <dbReference type="EC" id="2.7.13.3"/>
    </reaction>
</comment>
<evidence type="ECO:0000259" key="52">
    <source>
        <dbReference type="PROSITE" id="PS50980"/>
    </source>
</evidence>
<keyword evidence="17" id="KW-0597">Phosphoprotein</keyword>
<dbReference type="GO" id="GO:0000155">
    <property type="term" value="F:phosphorelay sensor kinase activity"/>
    <property type="evidence" value="ECO:0007669"/>
    <property type="project" value="InterPro"/>
</dbReference>
<dbReference type="FunFam" id="3.30.470.20:FF:000028">
    <property type="entry name" value="Methylcrotonoyl-CoA carboxylase subunit alpha, mitochondrial"/>
    <property type="match status" value="1"/>
</dbReference>
<dbReference type="EC" id="2.7.13.3" evidence="11"/>
<keyword evidence="32 44" id="KW-0408">Iron</keyword>